<keyword evidence="6 8" id="KW-0675">Receptor</keyword>
<dbReference type="GO" id="GO:0030425">
    <property type="term" value="C:dendrite"/>
    <property type="evidence" value="ECO:0007669"/>
    <property type="project" value="TreeGrafter"/>
</dbReference>
<comment type="similarity">
    <text evidence="8">Belongs to the insect chemoreceptor superfamily. Gustatory receptor (GR) family.</text>
</comment>
<feature type="transmembrane region" description="Helical" evidence="8">
    <location>
        <begin position="200"/>
        <end position="220"/>
    </location>
</feature>
<dbReference type="GO" id="GO:0008049">
    <property type="term" value="P:male courtship behavior"/>
    <property type="evidence" value="ECO:0007669"/>
    <property type="project" value="TreeGrafter"/>
</dbReference>
<keyword evidence="7 8" id="KW-0807">Transducer</keyword>
<dbReference type="PANTHER" id="PTHR21143:SF134">
    <property type="entry name" value="GUSTATORY RECEPTOR"/>
    <property type="match status" value="1"/>
</dbReference>
<evidence type="ECO:0000256" key="5">
    <source>
        <dbReference type="ARBA" id="ARBA00023136"/>
    </source>
</evidence>
<dbReference type="GO" id="GO:0043025">
    <property type="term" value="C:neuronal cell body"/>
    <property type="evidence" value="ECO:0007669"/>
    <property type="project" value="TreeGrafter"/>
</dbReference>
<keyword evidence="5 8" id="KW-0472">Membrane</keyword>
<keyword evidence="3 8" id="KW-0812">Transmembrane</keyword>
<evidence type="ECO:0000256" key="1">
    <source>
        <dbReference type="ARBA" id="ARBA00004651"/>
    </source>
</evidence>
<dbReference type="EMBL" id="GCVX01000103">
    <property type="protein sequence ID" value="JAI18127.1"/>
    <property type="molecule type" value="Transcribed_RNA"/>
</dbReference>
<dbReference type="Pfam" id="PF08395">
    <property type="entry name" value="7tm_7"/>
    <property type="match status" value="1"/>
</dbReference>
<keyword evidence="4 8" id="KW-1133">Transmembrane helix</keyword>
<feature type="transmembrane region" description="Helical" evidence="8">
    <location>
        <begin position="59"/>
        <end position="80"/>
    </location>
</feature>
<evidence type="ECO:0000256" key="2">
    <source>
        <dbReference type="ARBA" id="ARBA00022475"/>
    </source>
</evidence>
<evidence type="ECO:0000256" key="4">
    <source>
        <dbReference type="ARBA" id="ARBA00022989"/>
    </source>
</evidence>
<evidence type="ECO:0000256" key="3">
    <source>
        <dbReference type="ARBA" id="ARBA00022692"/>
    </source>
</evidence>
<evidence type="ECO:0000313" key="9">
    <source>
        <dbReference type="EMBL" id="JAI18127.1"/>
    </source>
</evidence>
<dbReference type="GO" id="GO:0007635">
    <property type="term" value="P:chemosensory behavior"/>
    <property type="evidence" value="ECO:0007669"/>
    <property type="project" value="TreeGrafter"/>
</dbReference>
<sequence length="426" mass="47898">MFLFVRKYFSPFVHQDEELSFLQIFKPMYYLVSAVGLFPSSIKFPTGKTLTVVYKSTTINLACTLLMATTVCVSFSLHMLELSINGRQELNNFEEDDITLTNYITNLVLMLIFSVIAFISALKNRSLYIKILNEMAECWAVLPNSVGSNGILGPLRVQVNCVVLGSLLLMLIVQLVVTCTADLPKSKIALIAMTFNLPEMLQFTVLAFYFVMIVMPVAILKNIEEHFGMIFDVRRVCDVENDFVGLPLGSSLASLRQLRGVYARALAVKRQVNAAFQAPLLLITALSFHTIVTVAHGIYHVLTYQNNFTTHDVVEECFWVVYQLIKFHTLGYSSALLELQANKIGSTLYKISTHINEQITQYKSSADVNKEIKFNLEVQHFASMMKYQDTKITIYGLFPLKSSLLFTAVASAASFIVILVQFDDGK</sequence>
<comment type="subcellular location">
    <subcellularLocation>
        <location evidence="1 8">Cell membrane</location>
        <topology evidence="1 8">Multi-pass membrane protein</topology>
    </subcellularLocation>
</comment>
<dbReference type="PANTHER" id="PTHR21143">
    <property type="entry name" value="INVERTEBRATE GUSTATORY RECEPTOR"/>
    <property type="match status" value="1"/>
</dbReference>
<feature type="transmembrane region" description="Helical" evidence="8">
    <location>
        <begin position="100"/>
        <end position="122"/>
    </location>
</feature>
<dbReference type="AlphaFoldDB" id="A0A0K8TUH2"/>
<feature type="transmembrane region" description="Helical" evidence="8">
    <location>
        <begin position="404"/>
        <end position="422"/>
    </location>
</feature>
<dbReference type="GO" id="GO:0007165">
    <property type="term" value="P:signal transduction"/>
    <property type="evidence" value="ECO:0007669"/>
    <property type="project" value="UniProtKB-KW"/>
</dbReference>
<evidence type="ECO:0000256" key="6">
    <source>
        <dbReference type="ARBA" id="ARBA00023170"/>
    </source>
</evidence>
<reference evidence="9" key="1">
    <citation type="journal article" date="2015" name="PLoS ONE">
        <title>The Peripheral Olfactory Repertoire of the Lightbrown Apple Moth, Epiphyas postvittana.</title>
        <authorList>
            <person name="Corcoran J.A."/>
            <person name="Jordan M.D."/>
            <person name="Thrimawithana A.H."/>
            <person name="Crowhurst R.N."/>
            <person name="Newcomb R.D."/>
        </authorList>
    </citation>
    <scope>NUCLEOTIDE SEQUENCE</scope>
</reference>
<proteinExistence type="inferred from homology"/>
<organism evidence="9">
    <name type="scientific">Epiphyas postvittana</name>
    <name type="common">Light brown apple moth</name>
    <dbReference type="NCBI Taxonomy" id="65032"/>
    <lineage>
        <taxon>Eukaryota</taxon>
        <taxon>Metazoa</taxon>
        <taxon>Ecdysozoa</taxon>
        <taxon>Arthropoda</taxon>
        <taxon>Hexapoda</taxon>
        <taxon>Insecta</taxon>
        <taxon>Pterygota</taxon>
        <taxon>Neoptera</taxon>
        <taxon>Endopterygota</taxon>
        <taxon>Lepidoptera</taxon>
        <taxon>Glossata</taxon>
        <taxon>Ditrysia</taxon>
        <taxon>Tortricoidea</taxon>
        <taxon>Tortricidae</taxon>
        <taxon>Tortricinae</taxon>
        <taxon>Epiphyas</taxon>
    </lineage>
</organism>
<dbReference type="GO" id="GO:0030424">
    <property type="term" value="C:axon"/>
    <property type="evidence" value="ECO:0007669"/>
    <property type="project" value="TreeGrafter"/>
</dbReference>
<dbReference type="InterPro" id="IPR013604">
    <property type="entry name" value="7TM_chemorcpt"/>
</dbReference>
<name>A0A0K8TUH2_EPIPO</name>
<feature type="transmembrane region" description="Helical" evidence="8">
    <location>
        <begin position="157"/>
        <end position="177"/>
    </location>
</feature>
<protein>
    <recommendedName>
        <fullName evidence="8">Gustatory receptor</fullName>
    </recommendedName>
</protein>
<keyword evidence="2 8" id="KW-1003">Cell membrane</keyword>
<dbReference type="GO" id="GO:0050909">
    <property type="term" value="P:sensory perception of taste"/>
    <property type="evidence" value="ECO:0007669"/>
    <property type="project" value="InterPro"/>
</dbReference>
<comment type="caution">
    <text evidence="8">Lacks conserved residue(s) required for the propagation of feature annotation.</text>
</comment>
<evidence type="ECO:0000256" key="8">
    <source>
        <dbReference type="RuleBase" id="RU363108"/>
    </source>
</evidence>
<comment type="function">
    <text evidence="8">Gustatory receptor which mediates acceptance or avoidance behavior, depending on its substrates.</text>
</comment>
<dbReference type="GO" id="GO:0005886">
    <property type="term" value="C:plasma membrane"/>
    <property type="evidence" value="ECO:0007669"/>
    <property type="project" value="UniProtKB-SubCell"/>
</dbReference>
<evidence type="ECO:0000256" key="7">
    <source>
        <dbReference type="ARBA" id="ARBA00023224"/>
    </source>
</evidence>
<accession>A0A0K8TUH2</accession>